<reference evidence="1" key="1">
    <citation type="submission" date="2023-04" db="EMBL/GenBank/DDBJ databases">
        <title>Draft Genome sequencing of Naganishia species isolated from polar environments using Oxford Nanopore Technology.</title>
        <authorList>
            <person name="Leo P."/>
            <person name="Venkateswaran K."/>
        </authorList>
    </citation>
    <scope>NUCLEOTIDE SEQUENCE</scope>
    <source>
        <strain evidence="1">DBVPG 5303</strain>
    </source>
</reference>
<comment type="caution">
    <text evidence="1">The sequence shown here is derived from an EMBL/GenBank/DDBJ whole genome shotgun (WGS) entry which is preliminary data.</text>
</comment>
<dbReference type="Proteomes" id="UP001234202">
    <property type="component" value="Unassembled WGS sequence"/>
</dbReference>
<gene>
    <name evidence="1" type="ORF">QFC24_006064</name>
</gene>
<proteinExistence type="predicted"/>
<organism evidence="1 2">
    <name type="scientific">Naganishia onofrii</name>
    <dbReference type="NCBI Taxonomy" id="1851511"/>
    <lineage>
        <taxon>Eukaryota</taxon>
        <taxon>Fungi</taxon>
        <taxon>Dikarya</taxon>
        <taxon>Basidiomycota</taxon>
        <taxon>Agaricomycotina</taxon>
        <taxon>Tremellomycetes</taxon>
        <taxon>Filobasidiales</taxon>
        <taxon>Filobasidiaceae</taxon>
        <taxon>Naganishia</taxon>
    </lineage>
</organism>
<name>A0ACC2X5J1_9TREE</name>
<keyword evidence="2" id="KW-1185">Reference proteome</keyword>
<dbReference type="EMBL" id="JASBWV010000027">
    <property type="protein sequence ID" value="KAJ9118865.1"/>
    <property type="molecule type" value="Genomic_DNA"/>
</dbReference>
<protein>
    <submittedName>
        <fullName evidence="1">Uncharacterized protein</fullName>
    </submittedName>
</protein>
<evidence type="ECO:0000313" key="1">
    <source>
        <dbReference type="EMBL" id="KAJ9118865.1"/>
    </source>
</evidence>
<sequence>MSSLEAENTILVLTHNNSISAVQDFIKVLVDPGIESPPPPETSHSHSDKEQVEQNASPRIVEWNIDNKYYTARVCFFIHPYVDTLSDSDSDTAATEGTLVLKEKLENIPAVIYAYTSSDHFPPPQTLVDSISDASPELCFGIRIPHAVAFAGKRPISGEQTYDPVTEEEEMDSLGMEYIDFTSLYNPTVKDHRQTDVTTATTAPSTGTRTTATGEALKQLCDSLQTIMWPSMLRKKVPTTKRPRQQAVAHSATPTSGSGSDKNGGGSGRMVSMPKTTPNVPPPAASTSMLPSTSSPSHEDGFPVRFPSTFTAASLDHALPPPHAQTRDRATTPLNPFALSPGAEEAFLAQEQEELDTWLNTDDDMDAGKSGEPTFGVVHLGKEKAGIERIKNDNGQGFDDDFGSWDIGTLMGGRAFARHGEERGHAVNEEDDEFSAFQSAPRETKSLASSPNTTNDCDIASSPCQHASSTSHDAHHDDDDDDSGIPIDPTALLNHLQSLRTELSNVQDEDERRARAGKEVVDVLRGLGIRLEDLDLDLEGEGI</sequence>
<evidence type="ECO:0000313" key="2">
    <source>
        <dbReference type="Proteomes" id="UP001234202"/>
    </source>
</evidence>
<accession>A0ACC2X5J1</accession>